<evidence type="ECO:0000256" key="3">
    <source>
        <dbReference type="ARBA" id="ARBA00023034"/>
    </source>
</evidence>
<keyword evidence="10" id="KW-1185">Reference proteome</keyword>
<evidence type="ECO:0000256" key="8">
    <source>
        <dbReference type="PIRSR" id="PIRSR624869-3"/>
    </source>
</evidence>
<dbReference type="PANTHER" id="PTHR12450">
    <property type="entry name" value="DENTIN MATRIX PROTEIN 4 PROTEIN FAM20"/>
    <property type="match status" value="1"/>
</dbReference>
<keyword evidence="8" id="KW-0479">Metal-binding</keyword>
<keyword evidence="8" id="KW-0464">Manganese</keyword>
<name>A0A1L8EV37_XENLA</name>
<evidence type="ECO:0000259" key="9">
    <source>
        <dbReference type="Pfam" id="PF06702"/>
    </source>
</evidence>
<sequence>MWLSRKDRLLLMSVLAVLLLGDIYFHLWPVLMRRFGRDCGCSNTGEDPNSRQTSKLQHLFSHPLYQPQDPLNPALQDKLLDYQETTGRYNRLAHLNRKEENDDAWNSSTHMTETTYNLSAPWLQFHLEISREALYPRSSKTVEQLIDWMGNVPIFKADLTSDTKKLNGECDCEKIVKPSGTHLKLVLHFQELGKAMFKPMRQSREEETSEDFFYFVDLQRHNAEIAAFHLDRILDFRRVPPVAGRLMNVTSEILEVTPNEELQDVFFVSPAHNVCFFARCPYSCKTEYAVCGNPHMLEGSLSAYLPPHFLAFRISVQNPWKRSYTFTGKEEWEVNPSYCEQLKQTEPYTNMKRLLNIMDLAIFDFLIGNMDRHHYDLFTKFADDGFLLHMDNARGFGRHSYDELTILAPIYQCCLVKEDTWLRLKLLSTPEYRLSDVMRESLSRDRLQTVLTEPHLLALDRRLQTVLQVVEECVQKHGNGSVIIKESRRQAVPTRVQQRAV</sequence>
<reference evidence="11" key="1">
    <citation type="submission" date="2025-08" db="UniProtKB">
        <authorList>
            <consortium name="RefSeq"/>
        </authorList>
    </citation>
    <scope>IDENTIFICATION</scope>
    <source>
        <strain evidence="11">J_2021</strain>
        <tissue evidence="11">Erythrocytes</tissue>
    </source>
</reference>
<comment type="subcellular location">
    <subcellularLocation>
        <location evidence="1">Golgi apparatus</location>
    </subcellularLocation>
</comment>
<feature type="binding site" evidence="8">
    <location>
        <position position="391"/>
    </location>
    <ligand>
        <name>Mn(2+)</name>
        <dbReference type="ChEBI" id="CHEBI:29035"/>
    </ligand>
</feature>
<keyword evidence="7" id="KW-0067">ATP-binding</keyword>
<feature type="binding site" evidence="7">
    <location>
        <position position="391"/>
    </location>
    <ligand>
        <name>ATP</name>
        <dbReference type="ChEBI" id="CHEBI:30616"/>
    </ligand>
</feature>
<dbReference type="OMA" id="NVCLFAR"/>
<proteinExistence type="inferred from homology"/>
<feature type="active site" evidence="6">
    <location>
        <position position="371"/>
    </location>
</feature>
<feature type="binding site" evidence="7">
    <location>
        <position position="198"/>
    </location>
    <ligand>
        <name>ATP</name>
        <dbReference type="ChEBI" id="CHEBI:30616"/>
    </ligand>
</feature>
<feature type="binding site" evidence="7">
    <location>
        <begin position="302"/>
        <end position="305"/>
    </location>
    <ligand>
        <name>ATP</name>
        <dbReference type="ChEBI" id="CHEBI:30616"/>
    </ligand>
</feature>
<dbReference type="AlphaFoldDB" id="A0A1L8EV37"/>
<keyword evidence="3" id="KW-0333">Golgi apparatus</keyword>
<dbReference type="Pfam" id="PF06702">
    <property type="entry name" value="Fam20C"/>
    <property type="match status" value="1"/>
</dbReference>
<gene>
    <name evidence="11" type="primary">fam20a.2.L</name>
</gene>
<dbReference type="RefSeq" id="XP_041432433.1">
    <property type="nucleotide sequence ID" value="XM_041576499.1"/>
</dbReference>
<keyword evidence="7" id="KW-0547">Nucleotide-binding</keyword>
<comment type="cofactor">
    <cofactor evidence="8">
        <name>Mn(2+)</name>
        <dbReference type="ChEBI" id="CHEBI:29035"/>
    </cofactor>
</comment>
<dbReference type="InterPro" id="IPR024869">
    <property type="entry name" value="FAM20"/>
</dbReference>
<dbReference type="PaxDb" id="8355-A0A1L8EV37"/>
<dbReference type="GO" id="GO:0005794">
    <property type="term" value="C:Golgi apparatus"/>
    <property type="evidence" value="ECO:0007669"/>
    <property type="project" value="UniProtKB-SubCell"/>
</dbReference>
<accession>A0A1L8EV37</accession>
<dbReference type="PANTHER" id="PTHR12450:SF12">
    <property type="entry name" value="PSEUDOKINASE FAM20A"/>
    <property type="match status" value="1"/>
</dbReference>
<keyword evidence="5" id="KW-0325">Glycoprotein</keyword>
<evidence type="ECO:0000256" key="5">
    <source>
        <dbReference type="ARBA" id="ARBA00023180"/>
    </source>
</evidence>
<evidence type="ECO:0000256" key="7">
    <source>
        <dbReference type="PIRSR" id="PIRSR624869-2"/>
    </source>
</evidence>
<evidence type="ECO:0000313" key="11">
    <source>
        <dbReference type="RefSeq" id="XP_041432433.1"/>
    </source>
</evidence>
<protein>
    <submittedName>
        <fullName evidence="11">Pseudokinase FAM20A isoform X1</fullName>
    </submittedName>
</protein>
<dbReference type="GO" id="GO:0043539">
    <property type="term" value="F:protein serine/threonine kinase activator activity"/>
    <property type="evidence" value="ECO:0000318"/>
    <property type="project" value="GO_Central"/>
</dbReference>
<evidence type="ECO:0000256" key="6">
    <source>
        <dbReference type="PIRSR" id="PIRSR624869-1"/>
    </source>
</evidence>
<dbReference type="STRING" id="8355.A0A1L8EV37"/>
<dbReference type="KEGG" id="xla:108701820"/>
<dbReference type="Proteomes" id="UP000186698">
    <property type="component" value="Chromosome 9_10L"/>
</dbReference>
<dbReference type="InterPro" id="IPR009581">
    <property type="entry name" value="FAM20_C"/>
</dbReference>
<dbReference type="GO" id="GO:0046872">
    <property type="term" value="F:metal ion binding"/>
    <property type="evidence" value="ECO:0007669"/>
    <property type="project" value="UniProtKB-KW"/>
</dbReference>
<feature type="domain" description="FAM20 C-terminal" evidence="9">
    <location>
        <begin position="266"/>
        <end position="482"/>
    </location>
</feature>
<dbReference type="GO" id="GO:0005524">
    <property type="term" value="F:ATP binding"/>
    <property type="evidence" value="ECO:0007669"/>
    <property type="project" value="UniProtKB-KW"/>
</dbReference>
<comment type="similarity">
    <text evidence="2">Belongs to the FAM20 family.</text>
</comment>
<evidence type="ECO:0000256" key="1">
    <source>
        <dbReference type="ARBA" id="ARBA00004555"/>
    </source>
</evidence>
<evidence type="ECO:0000256" key="4">
    <source>
        <dbReference type="ARBA" id="ARBA00023157"/>
    </source>
</evidence>
<dbReference type="GeneID" id="108701820"/>
<evidence type="ECO:0000256" key="2">
    <source>
        <dbReference type="ARBA" id="ARBA00006557"/>
    </source>
</evidence>
<dbReference type="OrthoDB" id="8583677at2759"/>
<dbReference type="CTD" id="108701820"/>
<organism evidence="10 11">
    <name type="scientific">Xenopus laevis</name>
    <name type="common">African clawed frog</name>
    <dbReference type="NCBI Taxonomy" id="8355"/>
    <lineage>
        <taxon>Eukaryota</taxon>
        <taxon>Metazoa</taxon>
        <taxon>Chordata</taxon>
        <taxon>Craniata</taxon>
        <taxon>Vertebrata</taxon>
        <taxon>Euteleostomi</taxon>
        <taxon>Amphibia</taxon>
        <taxon>Batrachia</taxon>
        <taxon>Anura</taxon>
        <taxon>Pipoidea</taxon>
        <taxon>Pipidae</taxon>
        <taxon>Xenopodinae</taxon>
        <taxon>Xenopus</taxon>
        <taxon>Xenopus</taxon>
    </lineage>
</organism>
<dbReference type="GO" id="GO:0070166">
    <property type="term" value="P:enamel mineralization"/>
    <property type="evidence" value="ECO:0000318"/>
    <property type="project" value="GO_Central"/>
</dbReference>
<evidence type="ECO:0000313" key="10">
    <source>
        <dbReference type="Proteomes" id="UP000186698"/>
    </source>
</evidence>
<keyword evidence="4" id="KW-1015">Disulfide bond</keyword>